<dbReference type="RefSeq" id="WP_091766917.1">
    <property type="nucleotide sequence ID" value="NZ_FNUV01000002.1"/>
</dbReference>
<dbReference type="Gene3D" id="2.60.40.3620">
    <property type="match status" value="2"/>
</dbReference>
<proteinExistence type="predicted"/>
<feature type="signal peptide" evidence="1">
    <location>
        <begin position="1"/>
        <end position="22"/>
    </location>
</feature>
<dbReference type="InterPro" id="IPR025970">
    <property type="entry name" value="SusE"/>
</dbReference>
<feature type="chain" id="PRO_5009285048" evidence="1">
    <location>
        <begin position="23"/>
        <end position="394"/>
    </location>
</feature>
<dbReference type="AlphaFoldDB" id="A0A1H5TGB7"/>
<dbReference type="EMBL" id="FNUV01000002">
    <property type="protein sequence ID" value="SEF61780.1"/>
    <property type="molecule type" value="Genomic_DNA"/>
</dbReference>
<feature type="domain" description="SusE outer membrane protein" evidence="2">
    <location>
        <begin position="25"/>
        <end position="94"/>
    </location>
</feature>
<keyword evidence="1" id="KW-0732">Signal</keyword>
<dbReference type="Proteomes" id="UP000236735">
    <property type="component" value="Unassembled WGS sequence"/>
</dbReference>
<evidence type="ECO:0000259" key="2">
    <source>
        <dbReference type="Pfam" id="PF14292"/>
    </source>
</evidence>
<dbReference type="Pfam" id="PF14292">
    <property type="entry name" value="SusE"/>
    <property type="match status" value="1"/>
</dbReference>
<evidence type="ECO:0000313" key="3">
    <source>
        <dbReference type="EMBL" id="SEF61780.1"/>
    </source>
</evidence>
<sequence>MKNIFKSSLLLLCGAYLFASCADDNDSNPTLTVPATFSLNTPAYSAFNVDLKTSSGLNFTWSQPDYGGFPVAAQYQMAFSLSDSFTTSVAEVEADETGTAVADYVILDQVYNGCSGTVDAAQLAKGLVQLAGWNENSVPASTTVYARLAAETPGAPTVYSNTVTINVIPFYVALKEAAPELWYLVGECVGDGSWNNSVGGIGTAIFPLMTLADESYDKATGQGVIAFTGWFPGGKGFKLIKTPGDWNEQWGAGDAGYVKNDGGSGNITVPSDGYYTVKLDTKNNVLTIEPYDGAPRAFTTMGIPGGYNGWDVNANLMNAFNTYGGENHAWTATFDASEAGELKFAADGAWDFNWGTDSFPYGQGTQGGANIPYKEGSYTVFLNDITGQFMFVEK</sequence>
<reference evidence="3 4" key="1">
    <citation type="submission" date="2016-10" db="EMBL/GenBank/DDBJ databases">
        <authorList>
            <person name="de Groot N.N."/>
        </authorList>
    </citation>
    <scope>NUCLEOTIDE SEQUENCE [LARGE SCALE GENOMIC DNA]</scope>
    <source>
        <strain evidence="3 4">AR32</strain>
    </source>
</reference>
<protein>
    <submittedName>
        <fullName evidence="3">SusE outer membrane protein</fullName>
    </submittedName>
</protein>
<dbReference type="PROSITE" id="PS51257">
    <property type="entry name" value="PROKAR_LIPOPROTEIN"/>
    <property type="match status" value="1"/>
</dbReference>
<accession>A0A1H5TGB7</accession>
<evidence type="ECO:0000256" key="1">
    <source>
        <dbReference type="SAM" id="SignalP"/>
    </source>
</evidence>
<name>A0A1H5TGB7_XYLRU</name>
<gene>
    <name evidence="3" type="ORF">SAMN05216354_1045</name>
</gene>
<evidence type="ECO:0000313" key="4">
    <source>
        <dbReference type="Proteomes" id="UP000236735"/>
    </source>
</evidence>
<organism evidence="3 4">
    <name type="scientific">Xylanibacter ruminicola</name>
    <name type="common">Prevotella ruminicola</name>
    <dbReference type="NCBI Taxonomy" id="839"/>
    <lineage>
        <taxon>Bacteria</taxon>
        <taxon>Pseudomonadati</taxon>
        <taxon>Bacteroidota</taxon>
        <taxon>Bacteroidia</taxon>
        <taxon>Bacteroidales</taxon>
        <taxon>Prevotellaceae</taxon>
        <taxon>Xylanibacter</taxon>
    </lineage>
</organism>